<dbReference type="PANTHER" id="PTHR42879">
    <property type="entry name" value="3-OXOACYL-(ACYL-CARRIER-PROTEIN) REDUCTASE"/>
    <property type="match status" value="1"/>
</dbReference>
<dbReference type="SUPFAM" id="SSF51735">
    <property type="entry name" value="NAD(P)-binding Rossmann-fold domains"/>
    <property type="match status" value="1"/>
</dbReference>
<dbReference type="EMBL" id="CP071091">
    <property type="protein sequence ID" value="QSQ11074.1"/>
    <property type="molecule type" value="Genomic_DNA"/>
</dbReference>
<organism evidence="2 3">
    <name type="scientific">Myxococcus landrumensis</name>
    <dbReference type="NCBI Taxonomy" id="2813577"/>
    <lineage>
        <taxon>Bacteria</taxon>
        <taxon>Pseudomonadati</taxon>
        <taxon>Myxococcota</taxon>
        <taxon>Myxococcia</taxon>
        <taxon>Myxococcales</taxon>
        <taxon>Cystobacterineae</taxon>
        <taxon>Myxococcaceae</taxon>
        <taxon>Myxococcus</taxon>
    </lineage>
</organism>
<comment type="similarity">
    <text evidence="1">Belongs to the short-chain dehydrogenases/reductases (SDR) family.</text>
</comment>
<reference evidence="2 3" key="1">
    <citation type="submission" date="2021-02" db="EMBL/GenBank/DDBJ databases">
        <title>De Novo genome assembly of isolated myxobacteria.</title>
        <authorList>
            <person name="Stevens D.C."/>
        </authorList>
    </citation>
    <scope>NUCLEOTIDE SEQUENCE [LARGE SCALE GENOMIC DNA]</scope>
    <source>
        <strain evidence="2 3">SCHIC003</strain>
    </source>
</reference>
<protein>
    <submittedName>
        <fullName evidence="2">SDR family oxidoreductase</fullName>
    </submittedName>
</protein>
<dbReference type="CDD" id="cd05344">
    <property type="entry name" value="BKR_like_SDR_like"/>
    <property type="match status" value="1"/>
</dbReference>
<dbReference type="InterPro" id="IPR036291">
    <property type="entry name" value="NAD(P)-bd_dom_sf"/>
</dbReference>
<keyword evidence="3" id="KW-1185">Reference proteome</keyword>
<sequence>MDFGLKGRRALVMGASAGLGYATAQALVKEGATVAICSRGGDKLERAAKSLGAALAVPCDLTQPGAARRLVDEVTAKLGGVDVLVVNTGGPPAGPFEALTAEQWQLGFQSLWMAAVDGMQAALPGMRERKWGRIVLVTSLAAREAMANLTVSNGLRAGLLGLVKTVSNEVAQHGVTVNAVLPGYHATERMTELGLTDEKVAPQIPARRLGRPEELAALVAFLSSEQASYVTGQSICVDGGAQRGF</sequence>
<dbReference type="InterPro" id="IPR050259">
    <property type="entry name" value="SDR"/>
</dbReference>
<accession>A0ABX7N0C3</accession>
<dbReference type="PANTHER" id="PTHR42879:SF6">
    <property type="entry name" value="NADPH-DEPENDENT REDUCTASE BACG"/>
    <property type="match status" value="1"/>
</dbReference>
<proteinExistence type="inferred from homology"/>
<dbReference type="Gene3D" id="3.40.50.720">
    <property type="entry name" value="NAD(P)-binding Rossmann-like Domain"/>
    <property type="match status" value="1"/>
</dbReference>
<evidence type="ECO:0000256" key="1">
    <source>
        <dbReference type="ARBA" id="ARBA00006484"/>
    </source>
</evidence>
<dbReference type="Pfam" id="PF13561">
    <property type="entry name" value="adh_short_C2"/>
    <property type="match status" value="1"/>
</dbReference>
<dbReference type="PRINTS" id="PR00081">
    <property type="entry name" value="GDHRDH"/>
</dbReference>
<evidence type="ECO:0000313" key="2">
    <source>
        <dbReference type="EMBL" id="QSQ11074.1"/>
    </source>
</evidence>
<dbReference type="Proteomes" id="UP000663090">
    <property type="component" value="Chromosome"/>
</dbReference>
<evidence type="ECO:0000313" key="3">
    <source>
        <dbReference type="Proteomes" id="UP000663090"/>
    </source>
</evidence>
<gene>
    <name evidence="2" type="ORF">JY572_21880</name>
</gene>
<dbReference type="InterPro" id="IPR002347">
    <property type="entry name" value="SDR_fam"/>
</dbReference>
<dbReference type="RefSeq" id="WP_206712834.1">
    <property type="nucleotide sequence ID" value="NZ_CP071091.1"/>
</dbReference>
<name>A0ABX7N0C3_9BACT</name>